<dbReference type="SUPFAM" id="SSF52058">
    <property type="entry name" value="L domain-like"/>
    <property type="match status" value="1"/>
</dbReference>
<dbReference type="PRINTS" id="PR00364">
    <property type="entry name" value="DISEASERSIST"/>
</dbReference>
<evidence type="ECO:0000313" key="10">
    <source>
        <dbReference type="EMBL" id="PRQ55061.1"/>
    </source>
</evidence>
<feature type="domain" description="R13L1/DRL21-like LRR repeat region" evidence="9">
    <location>
        <begin position="690"/>
        <end position="803"/>
    </location>
</feature>
<dbReference type="InterPro" id="IPR027417">
    <property type="entry name" value="P-loop_NTPase"/>
</dbReference>
<dbReference type="GO" id="GO:0043531">
    <property type="term" value="F:ADP binding"/>
    <property type="evidence" value="ECO:0007669"/>
    <property type="project" value="InterPro"/>
</dbReference>
<dbReference type="InterPro" id="IPR042197">
    <property type="entry name" value="Apaf_helical"/>
</dbReference>
<evidence type="ECO:0000313" key="11">
    <source>
        <dbReference type="Proteomes" id="UP000238479"/>
    </source>
</evidence>
<keyword evidence="3" id="KW-0547">Nucleotide-binding</keyword>
<dbReference type="Gene3D" id="3.80.10.10">
    <property type="entry name" value="Ribonuclease Inhibitor"/>
    <property type="match status" value="1"/>
</dbReference>
<dbReference type="InterPro" id="IPR041118">
    <property type="entry name" value="Rx_N"/>
</dbReference>
<keyword evidence="5" id="KW-0067">ATP-binding</keyword>
<dbReference type="GO" id="GO:0005524">
    <property type="term" value="F:ATP binding"/>
    <property type="evidence" value="ECO:0007669"/>
    <property type="project" value="UniProtKB-KW"/>
</dbReference>
<protein>
    <submittedName>
        <fullName evidence="10">Putative P-loop containing nucleoside triphosphate hydrolase, leucine-rich repeat domain, L</fullName>
    </submittedName>
</protein>
<dbReference type="Gramene" id="PRQ55061">
    <property type="protein sequence ID" value="PRQ55061"/>
    <property type="gene ID" value="RchiOBHm_Chr1g0320461"/>
</dbReference>
<dbReference type="PANTHER" id="PTHR36766">
    <property type="entry name" value="PLANT BROAD-SPECTRUM MILDEW RESISTANCE PROTEIN RPW8"/>
    <property type="match status" value="1"/>
</dbReference>
<organism evidence="10 11">
    <name type="scientific">Rosa chinensis</name>
    <name type="common">China rose</name>
    <dbReference type="NCBI Taxonomy" id="74649"/>
    <lineage>
        <taxon>Eukaryota</taxon>
        <taxon>Viridiplantae</taxon>
        <taxon>Streptophyta</taxon>
        <taxon>Embryophyta</taxon>
        <taxon>Tracheophyta</taxon>
        <taxon>Spermatophyta</taxon>
        <taxon>Magnoliopsida</taxon>
        <taxon>eudicotyledons</taxon>
        <taxon>Gunneridae</taxon>
        <taxon>Pentapetalae</taxon>
        <taxon>rosids</taxon>
        <taxon>fabids</taxon>
        <taxon>Rosales</taxon>
        <taxon>Rosaceae</taxon>
        <taxon>Rosoideae</taxon>
        <taxon>Rosoideae incertae sedis</taxon>
        <taxon>Rosa</taxon>
    </lineage>
</organism>
<dbReference type="Gene3D" id="1.10.8.430">
    <property type="entry name" value="Helical domain of apoptotic protease-activating factors"/>
    <property type="match status" value="1"/>
</dbReference>
<keyword evidence="2" id="KW-0677">Repeat</keyword>
<dbReference type="OMA" id="ENECHFS"/>
<evidence type="ECO:0000259" key="8">
    <source>
        <dbReference type="Pfam" id="PF23559"/>
    </source>
</evidence>
<dbReference type="AlphaFoldDB" id="A0A2P6S8P3"/>
<dbReference type="Pfam" id="PF23559">
    <property type="entry name" value="WHD_DRP"/>
    <property type="match status" value="1"/>
</dbReference>
<dbReference type="Pfam" id="PF18052">
    <property type="entry name" value="Rx_N"/>
    <property type="match status" value="1"/>
</dbReference>
<feature type="domain" description="NB-ARC" evidence="6">
    <location>
        <begin position="175"/>
        <end position="342"/>
    </location>
</feature>
<dbReference type="InterPro" id="IPR058922">
    <property type="entry name" value="WHD_DRP"/>
</dbReference>
<feature type="domain" description="Disease resistance N-terminal" evidence="7">
    <location>
        <begin position="11"/>
        <end position="94"/>
    </location>
</feature>
<proteinExistence type="predicted"/>
<dbReference type="Gene3D" id="1.20.5.4130">
    <property type="match status" value="1"/>
</dbReference>
<evidence type="ECO:0000256" key="3">
    <source>
        <dbReference type="ARBA" id="ARBA00022741"/>
    </source>
</evidence>
<evidence type="ECO:0000259" key="7">
    <source>
        <dbReference type="Pfam" id="PF18052"/>
    </source>
</evidence>
<dbReference type="Pfam" id="PF25019">
    <property type="entry name" value="LRR_R13L1-DRL21"/>
    <property type="match status" value="1"/>
</dbReference>
<dbReference type="InterPro" id="IPR002182">
    <property type="entry name" value="NB-ARC"/>
</dbReference>
<accession>A0A2P6S8P3</accession>
<dbReference type="InterPro" id="IPR056789">
    <property type="entry name" value="LRR_R13L1-DRL21"/>
</dbReference>
<keyword evidence="1" id="KW-0433">Leucine-rich repeat</keyword>
<comment type="caution">
    <text evidence="10">The sequence shown here is derived from an EMBL/GenBank/DDBJ whole genome shotgun (WGS) entry which is preliminary data.</text>
</comment>
<name>A0A2P6S8P3_ROSCH</name>
<feature type="domain" description="Disease resistance protein winged helix" evidence="8">
    <location>
        <begin position="425"/>
        <end position="493"/>
    </location>
</feature>
<evidence type="ECO:0000259" key="6">
    <source>
        <dbReference type="Pfam" id="PF00931"/>
    </source>
</evidence>
<evidence type="ECO:0000256" key="1">
    <source>
        <dbReference type="ARBA" id="ARBA00022614"/>
    </source>
</evidence>
<dbReference type="EMBL" id="PDCK01000039">
    <property type="protein sequence ID" value="PRQ55061.1"/>
    <property type="molecule type" value="Genomic_DNA"/>
</dbReference>
<evidence type="ECO:0000256" key="2">
    <source>
        <dbReference type="ARBA" id="ARBA00022737"/>
    </source>
</evidence>
<gene>
    <name evidence="10" type="ORF">RchiOBHm_Chr1g0320461</name>
</gene>
<evidence type="ECO:0000256" key="4">
    <source>
        <dbReference type="ARBA" id="ARBA00022821"/>
    </source>
</evidence>
<dbReference type="FunFam" id="1.10.10.10:FF:000322">
    <property type="entry name" value="Probable disease resistance protein At1g63360"/>
    <property type="match status" value="1"/>
</dbReference>
<dbReference type="GO" id="GO:0006952">
    <property type="term" value="P:defense response"/>
    <property type="evidence" value="ECO:0007669"/>
    <property type="project" value="UniProtKB-KW"/>
</dbReference>
<keyword evidence="4" id="KW-0611">Plant defense</keyword>
<evidence type="ECO:0000256" key="5">
    <source>
        <dbReference type="ARBA" id="ARBA00022840"/>
    </source>
</evidence>
<dbReference type="InterPro" id="IPR001611">
    <property type="entry name" value="Leu-rich_rpt"/>
</dbReference>
<keyword evidence="10" id="KW-0378">Hydrolase</keyword>
<dbReference type="GO" id="GO:0016787">
    <property type="term" value="F:hydrolase activity"/>
    <property type="evidence" value="ECO:0007669"/>
    <property type="project" value="UniProtKB-KW"/>
</dbReference>
<dbReference type="SUPFAM" id="SSF52540">
    <property type="entry name" value="P-loop containing nucleoside triphosphate hydrolases"/>
    <property type="match status" value="1"/>
</dbReference>
<dbReference type="InterPro" id="IPR036388">
    <property type="entry name" value="WH-like_DNA-bd_sf"/>
</dbReference>
<reference evidence="10 11" key="1">
    <citation type="journal article" date="2018" name="Nat. Genet.">
        <title>The Rosa genome provides new insights in the design of modern roses.</title>
        <authorList>
            <person name="Bendahmane M."/>
        </authorList>
    </citation>
    <scope>NUCLEOTIDE SEQUENCE [LARGE SCALE GENOMIC DNA]</scope>
    <source>
        <strain evidence="11">cv. Old Blush</strain>
    </source>
</reference>
<dbReference type="PROSITE" id="PS51450">
    <property type="entry name" value="LRR"/>
    <property type="match status" value="1"/>
</dbReference>
<dbReference type="Gene3D" id="3.40.50.300">
    <property type="entry name" value="P-loop containing nucleotide triphosphate hydrolases"/>
    <property type="match status" value="1"/>
</dbReference>
<keyword evidence="11" id="KW-1185">Reference proteome</keyword>
<dbReference type="Proteomes" id="UP000238479">
    <property type="component" value="Chromosome 1"/>
</dbReference>
<dbReference type="GO" id="GO:0051707">
    <property type="term" value="P:response to other organism"/>
    <property type="evidence" value="ECO:0007669"/>
    <property type="project" value="UniProtKB-ARBA"/>
</dbReference>
<dbReference type="Pfam" id="PF00931">
    <property type="entry name" value="NB-ARC"/>
    <property type="match status" value="1"/>
</dbReference>
<evidence type="ECO:0000259" key="9">
    <source>
        <dbReference type="Pfam" id="PF25019"/>
    </source>
</evidence>
<dbReference type="InterPro" id="IPR032675">
    <property type="entry name" value="LRR_dom_sf"/>
</dbReference>
<dbReference type="PANTHER" id="PTHR36766:SF51">
    <property type="entry name" value="DISEASE RESISTANCE RPP13-LIKE PROTEIN 1"/>
    <property type="match status" value="1"/>
</dbReference>
<sequence length="894" mass="100702">MTMGEIFLAAFLKVLLERLTSRDFLNYARQKGVAKKLQKWSETVSEIEQLLSDAEEKQLMINEAMHHWLIELTHLAYDVNDTLDKLSTQMLTGMDETRAGSSKVQSFIPKAKLYFNNSEMEGISHRLRKLSTKQKELLKNVSSNTEATSLPALQRSPSSIVLNTPVAGRDGEIRKIVGLLSRDYESSRTTNFHSVAIVGMPGVGKTTVAAHVFIADAMEQFYPKVWVSVSHNFNLERVTRAICRKVTSQPCDQNDFSEVQDDLNRAIAGKRFLIVLDDVWSTCDCESWTTMQSHFRVGAPGSTILVTTREEKVAKLIGATEVYNLKVLSDEECLNVFMQHINNHRPPNFDAVFAKKIVEKCNGLPLAAKTLGGILRCEEVDRWNEVLDDKLWSISNNESNRLPVLKLSYHYLPSTLKRCFAYCSIFPNNYEFGKKQLILLWMAEGFLQQPEGSNQMEDIGGNSFEELLSRSLFQKSSKSNSLYVMHDLVGDLARWASGDTYFRLEDKVDGKCSSKTRHSSYISGKFDGVTKFEKAFSEAKSLRTFLPLSISHGHENYLTCKVTFEKLPKLECLRVLSLNGYQVTLLPESIGHLKHLRYLDLSHTLITSLPKSTTTLYNLQTLILENCSQLKALPGKLKNLAKLRHLNNSCVPSLEGMPPQLSQLTNLQTLSNFVVGKGNVSRVGEIGPLSLRWTLCLKRLENVTNVEDATRANLLSKQGLDALQLEWSGTDGKESEILEVLKPHINLKELIIKGYNGLEFPTWIQHPLFSEMTLVVLENCNKCRFLPALGQLHSLKQLFIKGMSSVESVGPEFYGKAGVPFPVLETLEFKNMEDWKEWFPWEQSQGNGVFPCLKMLSISTCPKLKGSLPKNIHLLTKLGIDGCEQLVVSTTNIL</sequence>
<dbReference type="Gene3D" id="1.10.10.10">
    <property type="entry name" value="Winged helix-like DNA-binding domain superfamily/Winged helix DNA-binding domain"/>
    <property type="match status" value="1"/>
</dbReference>